<protein>
    <submittedName>
        <fullName evidence="3">Zinc finger protein</fullName>
    </submittedName>
</protein>
<organism evidence="3 4">
    <name type="scientific">Anaeramoeba ignava</name>
    <name type="common">Anaerobic marine amoeba</name>
    <dbReference type="NCBI Taxonomy" id="1746090"/>
    <lineage>
        <taxon>Eukaryota</taxon>
        <taxon>Metamonada</taxon>
        <taxon>Anaeramoebidae</taxon>
        <taxon>Anaeramoeba</taxon>
    </lineage>
</organism>
<reference evidence="3" key="1">
    <citation type="submission" date="2022-10" db="EMBL/GenBank/DDBJ databases">
        <title>Novel sulphate-reducing endosymbionts in the free-living metamonad Anaeramoeba.</title>
        <authorList>
            <person name="Jerlstrom-Hultqvist J."/>
            <person name="Cepicka I."/>
            <person name="Gallot-Lavallee L."/>
            <person name="Salas-Leiva D."/>
            <person name="Curtis B.A."/>
            <person name="Zahonova K."/>
            <person name="Pipaliya S."/>
            <person name="Dacks J."/>
            <person name="Roger A.J."/>
        </authorList>
    </citation>
    <scope>NUCLEOTIDE SEQUENCE</scope>
    <source>
        <strain evidence="3">BMAN</strain>
    </source>
</reference>
<dbReference type="PANTHER" id="PTHR13182">
    <property type="entry name" value="ZINC FINGER PROTEIN 622"/>
    <property type="match status" value="1"/>
</dbReference>
<feature type="compositionally biased region" description="Basic and acidic residues" evidence="1">
    <location>
        <begin position="109"/>
        <end position="121"/>
    </location>
</feature>
<dbReference type="PROSITE" id="PS00028">
    <property type="entry name" value="ZINC_FINGER_C2H2_1"/>
    <property type="match status" value="3"/>
</dbReference>
<dbReference type="SUPFAM" id="SSF57667">
    <property type="entry name" value="beta-beta-alpha zinc fingers"/>
    <property type="match status" value="1"/>
</dbReference>
<evidence type="ECO:0000256" key="1">
    <source>
        <dbReference type="SAM" id="MobiDB-lite"/>
    </source>
</evidence>
<gene>
    <name evidence="3" type="ORF">M0811_01144</name>
</gene>
<accession>A0A9Q0LN87</accession>
<dbReference type="AlphaFoldDB" id="A0A9Q0LN87"/>
<feature type="compositionally biased region" description="Basic residues" evidence="1">
    <location>
        <begin position="77"/>
        <end position="102"/>
    </location>
</feature>
<evidence type="ECO:0000313" key="4">
    <source>
        <dbReference type="Proteomes" id="UP001149090"/>
    </source>
</evidence>
<dbReference type="OMA" id="DPRCCFM"/>
<dbReference type="EMBL" id="JAPDFW010000070">
    <property type="protein sequence ID" value="KAJ5074513.1"/>
    <property type="molecule type" value="Genomic_DNA"/>
</dbReference>
<feature type="region of interest" description="Disordered" evidence="1">
    <location>
        <begin position="77"/>
        <end position="121"/>
    </location>
</feature>
<dbReference type="SMART" id="SM00355">
    <property type="entry name" value="ZnF_C2H2"/>
    <property type="match status" value="3"/>
</dbReference>
<dbReference type="InterPro" id="IPR036236">
    <property type="entry name" value="Znf_C2H2_sf"/>
</dbReference>
<keyword evidence="4" id="KW-1185">Reference proteome</keyword>
<feature type="domain" description="C2H2-type" evidence="2">
    <location>
        <begin position="149"/>
        <end position="170"/>
    </location>
</feature>
<evidence type="ECO:0000313" key="3">
    <source>
        <dbReference type="EMBL" id="KAJ5074513.1"/>
    </source>
</evidence>
<dbReference type="GO" id="GO:0030687">
    <property type="term" value="C:preribosome, large subunit precursor"/>
    <property type="evidence" value="ECO:0007669"/>
    <property type="project" value="TreeGrafter"/>
</dbReference>
<name>A0A9Q0LN87_ANAIG</name>
<dbReference type="InterPro" id="IPR041661">
    <property type="entry name" value="ZN622/Rei1/Reh1_Znf-C2H2"/>
</dbReference>
<dbReference type="GO" id="GO:0042273">
    <property type="term" value="P:ribosomal large subunit biogenesis"/>
    <property type="evidence" value="ECO:0007669"/>
    <property type="project" value="TreeGrafter"/>
</dbReference>
<dbReference type="InterPro" id="IPR040025">
    <property type="entry name" value="Znf622/Rei1/Reh1"/>
</dbReference>
<dbReference type="Proteomes" id="UP001149090">
    <property type="component" value="Unassembled WGS sequence"/>
</dbReference>
<dbReference type="OrthoDB" id="19329at2759"/>
<comment type="caution">
    <text evidence="3">The sequence shown here is derived from an EMBL/GenBank/DDBJ whole genome shotgun (WGS) entry which is preliminary data.</text>
</comment>
<sequence>MDTTNPNKKESFICTTCLTEFELNQDLLNHYKSEWHRFNLVRKSSSKKPVSLQQFEEDRKVLEQPTQFSRRKIRQLNKREKKHRIKKKIQQHKQKIQSKKNQKQTLEQENEKKSNLNEEDEAKALQKKMDEKIEKKIQQNKKYLSLKNCLFCPKKFDSIQKVLKHMEENHSLIIPDLDHVNDIEELLLFFHEKITIGNYCLFCNKEFKNLNSVRNHMKDLGHSKMNINLANFGEYKKFYDYYDSDDYDDSDYDYEEDDDYYYYENDNENDNENENENDNENDSSN</sequence>
<dbReference type="Pfam" id="PF12756">
    <property type="entry name" value="zf-C2H2_2"/>
    <property type="match status" value="1"/>
</dbReference>
<dbReference type="InterPro" id="IPR013087">
    <property type="entry name" value="Znf_C2H2_type"/>
</dbReference>
<feature type="domain" description="C2H2-type" evidence="2">
    <location>
        <begin position="14"/>
        <end position="36"/>
    </location>
</feature>
<evidence type="ECO:0000259" key="2">
    <source>
        <dbReference type="PROSITE" id="PS00028"/>
    </source>
</evidence>
<dbReference type="PANTHER" id="PTHR13182:SF8">
    <property type="entry name" value="CYTOPLASMIC 60S SUBUNIT BIOGENESIS FACTOR ZNF622"/>
    <property type="match status" value="1"/>
</dbReference>
<proteinExistence type="predicted"/>
<feature type="region of interest" description="Disordered" evidence="1">
    <location>
        <begin position="246"/>
        <end position="285"/>
    </location>
</feature>
<feature type="domain" description="C2H2-type" evidence="2">
    <location>
        <begin position="200"/>
        <end position="222"/>
    </location>
</feature>